<dbReference type="InterPro" id="IPR018152">
    <property type="entry name" value="SOD_Cu/Zn_BS"/>
</dbReference>
<organism evidence="10 11">
    <name type="scientific">Heterostelium pallidum (strain ATCC 26659 / Pp 5 / PN500)</name>
    <name type="common">Cellular slime mold</name>
    <name type="synonym">Polysphondylium pallidum</name>
    <dbReference type="NCBI Taxonomy" id="670386"/>
    <lineage>
        <taxon>Eukaryota</taxon>
        <taxon>Amoebozoa</taxon>
        <taxon>Evosea</taxon>
        <taxon>Eumycetozoa</taxon>
        <taxon>Dictyostelia</taxon>
        <taxon>Acytosteliales</taxon>
        <taxon>Acytosteliaceae</taxon>
        <taxon>Heterostelium</taxon>
    </lineage>
</organism>
<evidence type="ECO:0000256" key="3">
    <source>
        <dbReference type="ARBA" id="ARBA00022833"/>
    </source>
</evidence>
<dbReference type="EMBL" id="ADBJ01000002">
    <property type="protein sequence ID" value="EFA86435.1"/>
    <property type="molecule type" value="Genomic_DNA"/>
</dbReference>
<evidence type="ECO:0000256" key="7">
    <source>
        <dbReference type="RuleBase" id="RU000393"/>
    </source>
</evidence>
<evidence type="ECO:0000256" key="1">
    <source>
        <dbReference type="ARBA" id="ARBA00010457"/>
    </source>
</evidence>
<dbReference type="PROSITE" id="PS00332">
    <property type="entry name" value="SOD_CU_ZN_2"/>
    <property type="match status" value="1"/>
</dbReference>
<evidence type="ECO:0000313" key="11">
    <source>
        <dbReference type="Proteomes" id="UP000001396"/>
    </source>
</evidence>
<keyword evidence="11" id="KW-1185">Reference proteome</keyword>
<dbReference type="EC" id="1.15.1.1" evidence="7"/>
<dbReference type="GO" id="GO:0005507">
    <property type="term" value="F:copper ion binding"/>
    <property type="evidence" value="ECO:0007669"/>
    <property type="project" value="InterPro"/>
</dbReference>
<sequence>MPPSQQQQQQQSRYKILAFLLIFAFVFFAYNIINTNNNNKNTITDRKMSKAVAVLKGEKVNGVIKFTQESSSSPVSIDIEIHGLEKGLHGFHVHQFGDTTNGCISAGPHFNPHGKQHGGPQDENRHVGDLGNVEVTEAVLKSTMTDKVISLFGEHSIIGRTMVIHADEDDLGKGTFEDSKTTGHAGARLACGVIGVSQL</sequence>
<dbReference type="Gene3D" id="2.60.40.200">
    <property type="entry name" value="Superoxide dismutase, copper/zinc binding domain"/>
    <property type="match status" value="1"/>
</dbReference>
<comment type="function">
    <text evidence="7">Destroys radicals which are normally produced within the cells and which are toxic to biological systems.</text>
</comment>
<dbReference type="RefSeq" id="XP_020438540.1">
    <property type="nucleotide sequence ID" value="XM_020571266.1"/>
</dbReference>
<dbReference type="Pfam" id="PF00080">
    <property type="entry name" value="Sod_Cu"/>
    <property type="match status" value="1"/>
</dbReference>
<name>D3AVW2_HETP5</name>
<proteinExistence type="inferred from homology"/>
<dbReference type="InParanoid" id="D3AVW2"/>
<comment type="cofactor">
    <cofactor evidence="7">
        <name>Zn(2+)</name>
        <dbReference type="ChEBI" id="CHEBI:29105"/>
    </cofactor>
    <text evidence="7">Binds 1 zinc ion per subunit.</text>
</comment>
<comment type="cofactor">
    <cofactor evidence="7">
        <name>Cu cation</name>
        <dbReference type="ChEBI" id="CHEBI:23378"/>
    </cofactor>
    <text evidence="7">Binds 1 copper ion per subunit.</text>
</comment>
<keyword evidence="6 7" id="KW-0186">Copper</keyword>
<dbReference type="SUPFAM" id="SSF49329">
    <property type="entry name" value="Cu,Zn superoxide dismutase-like"/>
    <property type="match status" value="1"/>
</dbReference>
<accession>D3AVW2</accession>
<evidence type="ECO:0000256" key="8">
    <source>
        <dbReference type="SAM" id="Phobius"/>
    </source>
</evidence>
<evidence type="ECO:0000256" key="6">
    <source>
        <dbReference type="ARBA" id="ARBA00023008"/>
    </source>
</evidence>
<keyword evidence="8" id="KW-0472">Membrane</keyword>
<keyword evidence="8" id="KW-1133">Transmembrane helix</keyword>
<dbReference type="FunFam" id="2.60.40.200:FF:000001">
    <property type="entry name" value="Superoxide dismutase [Cu-Zn]"/>
    <property type="match status" value="1"/>
</dbReference>
<dbReference type="PROSITE" id="PS00087">
    <property type="entry name" value="SOD_CU_ZN_1"/>
    <property type="match status" value="1"/>
</dbReference>
<evidence type="ECO:0000256" key="4">
    <source>
        <dbReference type="ARBA" id="ARBA00022862"/>
    </source>
</evidence>
<comment type="similarity">
    <text evidence="1 7">Belongs to the Cu-Zn superoxide dismutase family.</text>
</comment>
<feature type="domain" description="Superoxide dismutase copper/zinc binding" evidence="9">
    <location>
        <begin position="60"/>
        <end position="194"/>
    </location>
</feature>
<dbReference type="PRINTS" id="PR00068">
    <property type="entry name" value="CUZNDISMTASE"/>
</dbReference>
<dbReference type="InterPro" id="IPR001424">
    <property type="entry name" value="SOD_Cu_Zn_dom"/>
</dbReference>
<reference evidence="10 11" key="1">
    <citation type="journal article" date="2011" name="Genome Res.">
        <title>Phylogeny-wide analysis of social amoeba genomes highlights ancient origins for complex intercellular communication.</title>
        <authorList>
            <person name="Heidel A.J."/>
            <person name="Lawal H.M."/>
            <person name="Felder M."/>
            <person name="Schilde C."/>
            <person name="Helps N.R."/>
            <person name="Tunggal B."/>
            <person name="Rivero F."/>
            <person name="John U."/>
            <person name="Schleicher M."/>
            <person name="Eichinger L."/>
            <person name="Platzer M."/>
            <person name="Noegel A.A."/>
            <person name="Schaap P."/>
            <person name="Gloeckner G."/>
        </authorList>
    </citation>
    <scope>NUCLEOTIDE SEQUENCE [LARGE SCALE GENOMIC DNA]</scope>
    <source>
        <strain evidence="11">ATCC 26659 / Pp 5 / PN500</strain>
    </source>
</reference>
<feature type="transmembrane region" description="Helical" evidence="8">
    <location>
        <begin position="12"/>
        <end position="33"/>
    </location>
</feature>
<evidence type="ECO:0000256" key="5">
    <source>
        <dbReference type="ARBA" id="ARBA00023002"/>
    </source>
</evidence>
<dbReference type="OMA" id="AQRGFHI"/>
<evidence type="ECO:0000259" key="9">
    <source>
        <dbReference type="Pfam" id="PF00080"/>
    </source>
</evidence>
<dbReference type="AlphaFoldDB" id="D3AVW2"/>
<comment type="caution">
    <text evidence="10">The sequence shown here is derived from an EMBL/GenBank/DDBJ whole genome shotgun (WGS) entry which is preliminary data.</text>
</comment>
<evidence type="ECO:0000256" key="2">
    <source>
        <dbReference type="ARBA" id="ARBA00022723"/>
    </source>
</evidence>
<protein>
    <recommendedName>
        <fullName evidence="7">Superoxide dismutase [Cu-Zn]</fullName>
        <ecNumber evidence="7">1.15.1.1</ecNumber>
    </recommendedName>
</protein>
<dbReference type="InterPro" id="IPR036423">
    <property type="entry name" value="SOD-like_Cu/Zn_dom_sf"/>
</dbReference>
<dbReference type="InterPro" id="IPR024134">
    <property type="entry name" value="SOD_Cu/Zn_/chaperone"/>
</dbReference>
<dbReference type="GO" id="GO:0004784">
    <property type="term" value="F:superoxide dismutase activity"/>
    <property type="evidence" value="ECO:0007669"/>
    <property type="project" value="UniProtKB-EC"/>
</dbReference>
<dbReference type="STRING" id="670386.D3AVW2"/>
<dbReference type="CDD" id="cd00305">
    <property type="entry name" value="Cu-Zn_Superoxide_Dismutase"/>
    <property type="match status" value="1"/>
</dbReference>
<dbReference type="FunCoup" id="D3AVW2">
    <property type="interactions" value="128"/>
</dbReference>
<dbReference type="GeneID" id="31355761"/>
<dbReference type="Proteomes" id="UP000001396">
    <property type="component" value="Unassembled WGS sequence"/>
</dbReference>
<dbReference type="PANTHER" id="PTHR10003">
    <property type="entry name" value="SUPEROXIDE DISMUTASE CU-ZN -RELATED"/>
    <property type="match status" value="1"/>
</dbReference>
<evidence type="ECO:0000313" key="10">
    <source>
        <dbReference type="EMBL" id="EFA86435.1"/>
    </source>
</evidence>
<keyword evidence="3 7" id="KW-0862">Zinc</keyword>
<keyword evidence="2 7" id="KW-0479">Metal-binding</keyword>
<comment type="catalytic activity">
    <reaction evidence="7">
        <text>2 superoxide + 2 H(+) = H2O2 + O2</text>
        <dbReference type="Rhea" id="RHEA:20696"/>
        <dbReference type="ChEBI" id="CHEBI:15378"/>
        <dbReference type="ChEBI" id="CHEBI:15379"/>
        <dbReference type="ChEBI" id="CHEBI:16240"/>
        <dbReference type="ChEBI" id="CHEBI:18421"/>
        <dbReference type="EC" id="1.15.1.1"/>
    </reaction>
</comment>
<keyword evidence="4" id="KW-0049">Antioxidant</keyword>
<gene>
    <name evidence="10" type="primary">sodA</name>
    <name evidence="10" type="ORF">PPL_00227</name>
</gene>
<keyword evidence="5 7" id="KW-0560">Oxidoreductase</keyword>
<keyword evidence="8" id="KW-0812">Transmembrane</keyword>